<accession>A0A0K8SVK7</accession>
<organism evidence="2">
    <name type="scientific">Lygus hesperus</name>
    <name type="common">Western plant bug</name>
    <dbReference type="NCBI Taxonomy" id="30085"/>
    <lineage>
        <taxon>Eukaryota</taxon>
        <taxon>Metazoa</taxon>
        <taxon>Ecdysozoa</taxon>
        <taxon>Arthropoda</taxon>
        <taxon>Hexapoda</taxon>
        <taxon>Insecta</taxon>
        <taxon>Pterygota</taxon>
        <taxon>Neoptera</taxon>
        <taxon>Paraneoptera</taxon>
        <taxon>Hemiptera</taxon>
        <taxon>Heteroptera</taxon>
        <taxon>Panheteroptera</taxon>
        <taxon>Cimicomorpha</taxon>
        <taxon>Miridae</taxon>
        <taxon>Mirini</taxon>
        <taxon>Lygus</taxon>
    </lineage>
</organism>
<protein>
    <submittedName>
        <fullName evidence="2">Uncharacterized protein</fullName>
    </submittedName>
</protein>
<dbReference type="AlphaFoldDB" id="A0A0K8SVK7"/>
<reference evidence="2" key="1">
    <citation type="submission" date="2014-09" db="EMBL/GenBank/DDBJ databases">
        <authorList>
            <person name="Magalhaes I.L.F."/>
            <person name="Oliveira U."/>
            <person name="Santos F.R."/>
            <person name="Vidigal T.H.D.A."/>
            <person name="Brescovit A.D."/>
            <person name="Santos A.J."/>
        </authorList>
    </citation>
    <scope>NUCLEOTIDE SEQUENCE</scope>
</reference>
<name>A0A0K8SVK7_LYGHE</name>
<dbReference type="EMBL" id="GBRD01008567">
    <property type="protein sequence ID" value="JAG57254.1"/>
    <property type="molecule type" value="Transcribed_RNA"/>
</dbReference>
<evidence type="ECO:0000256" key="1">
    <source>
        <dbReference type="SAM" id="MobiDB-lite"/>
    </source>
</evidence>
<evidence type="ECO:0000313" key="2">
    <source>
        <dbReference type="EMBL" id="JAG57254.1"/>
    </source>
</evidence>
<feature type="region of interest" description="Disordered" evidence="1">
    <location>
        <begin position="133"/>
        <end position="187"/>
    </location>
</feature>
<proteinExistence type="predicted"/>
<sequence>QESRDEGGACSEKANASQGRLWKDLGPGGVPHQRTNSTGILKQLTNHVPSQRHRTSDRRCVTSEWERPTRRSNTLWGALDRWFRLTGILEKPELLRCRRVDFEIDSLPHKSTVEVPLLTTELNKLGVGTQWRAPDVTDEAQHRNNAGTGGKDTPYERGAPSDELATMTGTERPEPASSDEEDSVIGSSQEPLIAGLAANCEEEEFQANQWAEVVRGYEEQIRNNGCRDTGSPEQIQWEDETFYSACTESLDEPDRM</sequence>
<feature type="non-terminal residue" evidence="2">
    <location>
        <position position="1"/>
    </location>
</feature>
<feature type="region of interest" description="Disordered" evidence="1">
    <location>
        <begin position="1"/>
        <end position="36"/>
    </location>
</feature>